<organism evidence="1 2">
    <name type="scientific">Billgrantia montanilacus</name>
    <dbReference type="NCBI Taxonomy" id="2282305"/>
    <lineage>
        <taxon>Bacteria</taxon>
        <taxon>Pseudomonadati</taxon>
        <taxon>Pseudomonadota</taxon>
        <taxon>Gammaproteobacteria</taxon>
        <taxon>Oceanospirillales</taxon>
        <taxon>Halomonadaceae</taxon>
        <taxon>Billgrantia</taxon>
    </lineage>
</organism>
<gene>
    <name evidence="1" type="ORF">DU505_19165</name>
</gene>
<accession>A0A368TQD5</accession>
<evidence type="ECO:0000313" key="2">
    <source>
        <dbReference type="Proteomes" id="UP000252405"/>
    </source>
</evidence>
<reference evidence="1 2" key="1">
    <citation type="submission" date="2018-07" db="EMBL/GenBank/DDBJ databases">
        <title>Halomonas montanilacus sp. nov., isolated from Lake Pengyan on Tibetan Plateau.</title>
        <authorList>
            <person name="Lu H."/>
            <person name="Xing P."/>
            <person name="Wu Q."/>
        </authorList>
    </citation>
    <scope>NUCLEOTIDE SEQUENCE [LARGE SCALE GENOMIC DNA]</scope>
    <source>
        <strain evidence="1 2">PYC7W</strain>
    </source>
</reference>
<dbReference type="RefSeq" id="WP_114480575.1">
    <property type="nucleotide sequence ID" value="NZ_QPII01000019.1"/>
</dbReference>
<evidence type="ECO:0000313" key="1">
    <source>
        <dbReference type="EMBL" id="RCV86949.1"/>
    </source>
</evidence>
<dbReference type="AlphaFoldDB" id="A0A368TQD5"/>
<name>A0A368TQD5_9GAMM</name>
<dbReference type="EMBL" id="QPII01000019">
    <property type="protein sequence ID" value="RCV86949.1"/>
    <property type="molecule type" value="Genomic_DNA"/>
</dbReference>
<sequence length="206" mass="23816">MNYLTHGDKCFLQQLNLANKKQAAMVLDDMFGTQFKPAVGARAIIYGSESCDMYDHAPGCTYYTRDVERPVVVLEPFISLRELRELAVRHFQFQAELVAEWDDKGATYDGMFRPWGVRILNPDDEVIDLYMNGSWATDDRDGLVPRSQWDIVESEIKRLRSEASVEAGWDNFETARHMRQQARRLEDRLSLSRHLLSLSGYAESMR</sequence>
<proteinExistence type="predicted"/>
<dbReference type="Proteomes" id="UP000252405">
    <property type="component" value="Unassembled WGS sequence"/>
</dbReference>
<dbReference type="OrthoDB" id="6867088at2"/>
<keyword evidence="2" id="KW-1185">Reference proteome</keyword>
<protein>
    <submittedName>
        <fullName evidence="1">Uncharacterized protein</fullName>
    </submittedName>
</protein>
<comment type="caution">
    <text evidence="1">The sequence shown here is derived from an EMBL/GenBank/DDBJ whole genome shotgun (WGS) entry which is preliminary data.</text>
</comment>